<dbReference type="Gene3D" id="3.20.20.80">
    <property type="entry name" value="Glycosidases"/>
    <property type="match status" value="1"/>
</dbReference>
<keyword evidence="6" id="KW-1185">Reference proteome</keyword>
<proteinExistence type="inferred from homology"/>
<evidence type="ECO:0000313" key="5">
    <source>
        <dbReference type="EMBL" id="MEK0306107.1"/>
    </source>
</evidence>
<dbReference type="InterPro" id="IPR051913">
    <property type="entry name" value="GH2_Domain-Containing"/>
</dbReference>
<dbReference type="PANTHER" id="PTHR42732">
    <property type="entry name" value="BETA-GALACTOSIDASE"/>
    <property type="match status" value="1"/>
</dbReference>
<accession>A0ABU8ZNU7</accession>
<dbReference type="InterPro" id="IPR023230">
    <property type="entry name" value="Glyco_hydro_2_CS"/>
</dbReference>
<dbReference type="InterPro" id="IPR006103">
    <property type="entry name" value="Glyco_hydro_2_cat"/>
</dbReference>
<comment type="caution">
    <text evidence="5">The sequence shown here is derived from an EMBL/GenBank/DDBJ whole genome shotgun (WGS) entry which is preliminary data.</text>
</comment>
<comment type="similarity">
    <text evidence="1">Belongs to the glycosyl hydrolase 2 family.</text>
</comment>
<evidence type="ECO:0000313" key="6">
    <source>
        <dbReference type="Proteomes" id="UP001373159"/>
    </source>
</evidence>
<reference evidence="5 6" key="1">
    <citation type="submission" date="2024-02" db="EMBL/GenBank/DDBJ databases">
        <title>Bifidobacterium honeyensis sp. nov., isolated from the comb honey.</title>
        <authorList>
            <person name="Liu W."/>
            <person name="Li Y."/>
        </authorList>
    </citation>
    <scope>NUCLEOTIDE SEQUENCE [LARGE SCALE GENOMIC DNA]</scope>
    <source>
        <strain evidence="5 6">IMAU50988</strain>
    </source>
</reference>
<dbReference type="PRINTS" id="PR00132">
    <property type="entry name" value="GLHYDRLASE2"/>
</dbReference>
<dbReference type="Proteomes" id="UP001373159">
    <property type="component" value="Unassembled WGS sequence"/>
</dbReference>
<dbReference type="InterPro" id="IPR036156">
    <property type="entry name" value="Beta-gal/glucu_dom_sf"/>
</dbReference>
<dbReference type="InterPro" id="IPR008979">
    <property type="entry name" value="Galactose-bd-like_sf"/>
</dbReference>
<feature type="region of interest" description="Disordered" evidence="2">
    <location>
        <begin position="32"/>
        <end position="70"/>
    </location>
</feature>
<dbReference type="SUPFAM" id="SSF49785">
    <property type="entry name" value="Galactose-binding domain-like"/>
    <property type="match status" value="1"/>
</dbReference>
<dbReference type="PROSITE" id="PS00719">
    <property type="entry name" value="GLYCOSYL_HYDROL_F2_1"/>
    <property type="match status" value="1"/>
</dbReference>
<dbReference type="Pfam" id="PF02837">
    <property type="entry name" value="Glyco_hydro_2_N"/>
    <property type="match status" value="1"/>
</dbReference>
<organism evidence="5 6">
    <name type="scientific">Bifidobacterium favimelis</name>
    <dbReference type="NCBI Taxonomy" id="3122979"/>
    <lineage>
        <taxon>Bacteria</taxon>
        <taxon>Bacillati</taxon>
        <taxon>Actinomycetota</taxon>
        <taxon>Actinomycetes</taxon>
        <taxon>Bifidobacteriales</taxon>
        <taxon>Bifidobacteriaceae</taxon>
        <taxon>Bifidobacterium</taxon>
    </lineage>
</organism>
<evidence type="ECO:0000259" key="4">
    <source>
        <dbReference type="Pfam" id="PF02837"/>
    </source>
</evidence>
<gene>
    <name evidence="5" type="ORF">V8P97_01260</name>
</gene>
<dbReference type="RefSeq" id="WP_340468643.1">
    <property type="nucleotide sequence ID" value="NZ_JBANBB010000001.1"/>
</dbReference>
<dbReference type="GO" id="GO:0016787">
    <property type="term" value="F:hydrolase activity"/>
    <property type="evidence" value="ECO:0007669"/>
    <property type="project" value="UniProtKB-KW"/>
</dbReference>
<evidence type="ECO:0000259" key="3">
    <source>
        <dbReference type="Pfam" id="PF02836"/>
    </source>
</evidence>
<name>A0ABU8ZNU7_9BIFI</name>
<feature type="domain" description="Glycoside hydrolase family 2 catalytic" evidence="3">
    <location>
        <begin position="304"/>
        <end position="557"/>
    </location>
</feature>
<dbReference type="PANTHER" id="PTHR42732:SF1">
    <property type="entry name" value="BETA-MANNOSIDASE"/>
    <property type="match status" value="1"/>
</dbReference>
<sequence>MTAERTFTTHEIRRQTCLDGIWDFQPVAFDASDANPRAQAEPSWLTGDRDPRQAPSWQAEPTDPSHPLPTRYTEQAVVPSCWQTDGRHAGAYRGQAAYRREVVIDHPCNIRLVFKGVSHTARVFWDGAPVAFHYNAYTAFDLLLAGVAPGRHRLEVLVDNRFSEDSLLHVPNDYFTYGGIIRPVFMEEVPDLYLEGVGCRIRHGQGGWTARIEVEVRSCSPLPRTADLVCELAGRRAEVRGLALLAGVRRKLCLRMDFTDGQVLPWDPESPVLYPLKVTLEGPGAAGDDLIDRVGFRTVGLVGGRVGINGRPVLLRGVNRHEDHPSFGPAIPLSVMDQDLKLIADAGCNAVRTSHYPNDERFLDLCDERGILVWEESHARDGDEARITNPLFVRQSLDCAGQMVRQHMNHPSIVIWGCLNEAASNRPGAVGVFRSHMELFGRDDTRLHTFASRNLDDDLCQRMVDISAFNIYPGWYDRRSPEQMVDAIAGRLDACGPEGRPLIVSEFGGDGLYGLHDPGRGRWSEEYQGDLVADVAARLMALPRVAGLFVWQFCDCRVDPEWETGWPQTRPGLKNTKGLVDGWRRPKEAYRRLKDLWGR</sequence>
<evidence type="ECO:0000256" key="2">
    <source>
        <dbReference type="SAM" id="MobiDB-lite"/>
    </source>
</evidence>
<dbReference type="InterPro" id="IPR006101">
    <property type="entry name" value="Glyco_hydro_2"/>
</dbReference>
<feature type="domain" description="Glycosyl hydrolases family 2 sugar binding" evidence="4">
    <location>
        <begin position="89"/>
        <end position="189"/>
    </location>
</feature>
<evidence type="ECO:0000256" key="1">
    <source>
        <dbReference type="ARBA" id="ARBA00007401"/>
    </source>
</evidence>
<dbReference type="InterPro" id="IPR017853">
    <property type="entry name" value="GH"/>
</dbReference>
<dbReference type="Gene3D" id="2.60.120.260">
    <property type="entry name" value="Galactose-binding domain-like"/>
    <property type="match status" value="1"/>
</dbReference>
<dbReference type="SUPFAM" id="SSF51445">
    <property type="entry name" value="(Trans)glycosidases"/>
    <property type="match status" value="1"/>
</dbReference>
<dbReference type="InterPro" id="IPR006104">
    <property type="entry name" value="Glyco_hydro_2_N"/>
</dbReference>
<dbReference type="EMBL" id="JBANBB010000001">
    <property type="protein sequence ID" value="MEK0306107.1"/>
    <property type="molecule type" value="Genomic_DNA"/>
</dbReference>
<dbReference type="SUPFAM" id="SSF49303">
    <property type="entry name" value="beta-Galactosidase/glucuronidase domain"/>
    <property type="match status" value="1"/>
</dbReference>
<keyword evidence="5" id="KW-0378">Hydrolase</keyword>
<protein>
    <submittedName>
        <fullName evidence="5">Glycoside hydrolase family 2 TIM barrel-domain containing protein</fullName>
    </submittedName>
</protein>
<dbReference type="Pfam" id="PF02836">
    <property type="entry name" value="Glyco_hydro_2_C"/>
    <property type="match status" value="1"/>
</dbReference>